<sequence>MAASSPAFRRERQEYLGFTISIEVASKQELLALRADIHEAWEFRGRVAVAGPVSDEAALLDKLARKARHFIDVLIAKREEAGPPAK</sequence>
<organism evidence="1 2">
    <name type="scientific">Variovorax soli</name>
    <dbReference type="NCBI Taxonomy" id="376815"/>
    <lineage>
        <taxon>Bacteria</taxon>
        <taxon>Pseudomonadati</taxon>
        <taxon>Pseudomonadota</taxon>
        <taxon>Betaproteobacteria</taxon>
        <taxon>Burkholderiales</taxon>
        <taxon>Comamonadaceae</taxon>
        <taxon>Variovorax</taxon>
    </lineage>
</organism>
<dbReference type="RefSeq" id="WP_309901836.1">
    <property type="nucleotide sequence ID" value="NZ_JAVDRF010000004.1"/>
</dbReference>
<gene>
    <name evidence="1" type="ORF">J2739_002418</name>
</gene>
<reference evidence="1 2" key="1">
    <citation type="submission" date="2023-07" db="EMBL/GenBank/DDBJ databases">
        <title>Sorghum-associated microbial communities from plants grown in Nebraska, USA.</title>
        <authorList>
            <person name="Schachtman D."/>
        </authorList>
    </citation>
    <scope>NUCLEOTIDE SEQUENCE [LARGE SCALE GENOMIC DNA]</scope>
    <source>
        <strain evidence="1 2">DS1781</strain>
    </source>
</reference>
<protein>
    <recommendedName>
        <fullName evidence="3">DUF1737 domain-containing protein</fullName>
    </recommendedName>
</protein>
<proteinExistence type="predicted"/>
<name>A0ABU1NDX3_9BURK</name>
<accession>A0ABU1NDX3</accession>
<evidence type="ECO:0000313" key="1">
    <source>
        <dbReference type="EMBL" id="MDR6536645.1"/>
    </source>
</evidence>
<evidence type="ECO:0000313" key="2">
    <source>
        <dbReference type="Proteomes" id="UP001184230"/>
    </source>
</evidence>
<keyword evidence="2" id="KW-1185">Reference proteome</keyword>
<comment type="caution">
    <text evidence="1">The sequence shown here is derived from an EMBL/GenBank/DDBJ whole genome shotgun (WGS) entry which is preliminary data.</text>
</comment>
<dbReference type="Proteomes" id="UP001184230">
    <property type="component" value="Unassembled WGS sequence"/>
</dbReference>
<evidence type="ECO:0008006" key="3">
    <source>
        <dbReference type="Google" id="ProtNLM"/>
    </source>
</evidence>
<dbReference type="EMBL" id="JAVDRF010000004">
    <property type="protein sequence ID" value="MDR6536645.1"/>
    <property type="molecule type" value="Genomic_DNA"/>
</dbReference>